<evidence type="ECO:0000313" key="3">
    <source>
        <dbReference type="EMBL" id="KAG4411289.1"/>
    </source>
</evidence>
<gene>
    <name evidence="3" type="ORF">IFR04_015577</name>
</gene>
<dbReference type="Proteomes" id="UP000664132">
    <property type="component" value="Unassembled WGS sequence"/>
</dbReference>
<name>A0A8H7SXF6_9HELO</name>
<keyword evidence="4" id="KW-1185">Reference proteome</keyword>
<dbReference type="Pfam" id="PF03981">
    <property type="entry name" value="Ubiq_cyt_C_chap"/>
    <property type="match status" value="1"/>
</dbReference>
<reference evidence="3" key="1">
    <citation type="submission" date="2021-02" db="EMBL/GenBank/DDBJ databases">
        <title>Genome sequence Cadophora malorum strain M34.</title>
        <authorList>
            <person name="Stefanovic E."/>
            <person name="Vu D."/>
            <person name="Scully C."/>
            <person name="Dijksterhuis J."/>
            <person name="Roader J."/>
            <person name="Houbraken J."/>
        </authorList>
    </citation>
    <scope>NUCLEOTIDE SEQUENCE</scope>
    <source>
        <strain evidence="3">M34</strain>
    </source>
</reference>
<organism evidence="3 4">
    <name type="scientific">Cadophora malorum</name>
    <dbReference type="NCBI Taxonomy" id="108018"/>
    <lineage>
        <taxon>Eukaryota</taxon>
        <taxon>Fungi</taxon>
        <taxon>Dikarya</taxon>
        <taxon>Ascomycota</taxon>
        <taxon>Pezizomycotina</taxon>
        <taxon>Leotiomycetes</taxon>
        <taxon>Helotiales</taxon>
        <taxon>Ploettnerulaceae</taxon>
        <taxon>Cadophora</taxon>
    </lineage>
</organism>
<dbReference type="EMBL" id="JAFJYH010000496">
    <property type="protein sequence ID" value="KAG4411289.1"/>
    <property type="molecule type" value="Genomic_DNA"/>
</dbReference>
<dbReference type="OrthoDB" id="10253878at2759"/>
<dbReference type="PANTHER" id="PTHR12184">
    <property type="entry name" value="UBIQUINOL-CYTOCHROME C REDUCTASE COMPLEX ASSEMBLY FACTOR 1 FAMILY MEMBER"/>
    <property type="match status" value="1"/>
</dbReference>
<dbReference type="GO" id="GO:0034551">
    <property type="term" value="P:mitochondrial respiratory chain complex III assembly"/>
    <property type="evidence" value="ECO:0007669"/>
    <property type="project" value="TreeGrafter"/>
</dbReference>
<comment type="caution">
    <text evidence="3">The sequence shown here is derived from an EMBL/GenBank/DDBJ whole genome shotgun (WGS) entry which is preliminary data.</text>
</comment>
<dbReference type="AlphaFoldDB" id="A0A8H7SXF6"/>
<feature type="domain" description="Ubiquinol-cytochrome c chaperone" evidence="2">
    <location>
        <begin position="141"/>
        <end position="281"/>
    </location>
</feature>
<dbReference type="InterPro" id="IPR007129">
    <property type="entry name" value="Ubiqinol_cyt_c_chaperone_CPB3"/>
</dbReference>
<evidence type="ECO:0000313" key="4">
    <source>
        <dbReference type="Proteomes" id="UP000664132"/>
    </source>
</evidence>
<dbReference type="InterPro" id="IPR021150">
    <property type="entry name" value="Ubiq_cyt_c_chap"/>
</dbReference>
<evidence type="ECO:0000259" key="2">
    <source>
        <dbReference type="Pfam" id="PF03981"/>
    </source>
</evidence>
<sequence>MRWMPEKCTKTDASKEQLQVSRFGASSHRAFTTTFGRYAEPHTPGAMPSSSIPLVSKTRVDGNLKSKSAIPVSMKAAAGLQKVTGKATETYTAYGATENLYKECARQADYSITQEPNSEEEMPKTEDGEDLGVGDGWWLQEAGLKPTFSTWSQVTMLHMYLLSVRIRCFPAPSHNTWQQHLLDHFFHDAENRMTIYHNMHASGTRSKYLKDLFIQWRGLLAAYDEGLVKGDAVLAAAVWRNVFKANEDVDIRALGQIVSYMRRALKGLDSLPDERISQATLEFGSPEVESAIVQQQSRLMDLPFEKASGKDLPGGKQL</sequence>
<dbReference type="GO" id="GO:0005739">
    <property type="term" value="C:mitochondrion"/>
    <property type="evidence" value="ECO:0007669"/>
    <property type="project" value="TreeGrafter"/>
</dbReference>
<evidence type="ECO:0000256" key="1">
    <source>
        <dbReference type="ARBA" id="ARBA00006407"/>
    </source>
</evidence>
<accession>A0A8H7SXF6</accession>
<comment type="similarity">
    <text evidence="1">Belongs to the CBP3 family.</text>
</comment>
<protein>
    <recommendedName>
        <fullName evidence="2">Ubiquinol-cytochrome c chaperone domain-containing protein</fullName>
    </recommendedName>
</protein>
<proteinExistence type="inferred from homology"/>
<dbReference type="PANTHER" id="PTHR12184:SF1">
    <property type="entry name" value="UBIQUINOL-CYTOCHROME-C REDUCTASE COMPLEX ASSEMBLY FACTOR 1"/>
    <property type="match status" value="1"/>
</dbReference>